<keyword evidence="3" id="KW-1185">Reference proteome</keyword>
<sequence>MDHTTNKWTEEVEDMLEKLRINCVNLSDYHRKRYYYYKGYGKYFRIPQIILASLTSTSSIGLQPVLEQPVISGITCILGMIMGILSAIEIYLNIQSNMELELKQSKEFYTLSIDIYKTLNVRVENRGENGKDYLNKRYAQYSKMMEASNLLNRRLSIDLLADIPEKYKDGTPNATPHGSNIDLEEEQIRLQEPINFNQPTTDNLKQLFSLSNHTLENQIKDANNLNENNII</sequence>
<evidence type="ECO:0000256" key="1">
    <source>
        <dbReference type="SAM" id="Phobius"/>
    </source>
</evidence>
<feature type="transmembrane region" description="Helical" evidence="1">
    <location>
        <begin position="70"/>
        <end position="94"/>
    </location>
</feature>
<keyword evidence="1" id="KW-1133">Transmembrane helix</keyword>
<dbReference type="EMBL" id="KJ854379">
    <property type="protein sequence ID" value="AIF72169.1"/>
    <property type="molecule type" value="Genomic_DNA"/>
</dbReference>
<protein>
    <recommendedName>
        <fullName evidence="4">SLATT domain-containing protein</fullName>
    </recommendedName>
</protein>
<accession>A0A0R5K4Y2</accession>
<feature type="transmembrane region" description="Helical" evidence="1">
    <location>
        <begin position="43"/>
        <end position="64"/>
    </location>
</feature>
<evidence type="ECO:0000313" key="2">
    <source>
        <dbReference type="EMBL" id="AIF72169.1"/>
    </source>
</evidence>
<reference evidence="2 3" key="1">
    <citation type="submission" date="2014-05" db="EMBL/GenBank/DDBJ databases">
        <title>Virophage diversity revealed in metagenomes of freshwater ecosystems.</title>
        <authorList>
            <person name="Oh S."/>
        </authorList>
    </citation>
    <scope>NUCLEOTIDE SEQUENCE [LARGE SCALE GENOMIC DNA]</scope>
</reference>
<organism evidence="2 3">
    <name type="scientific">Qinghai Lake virophage</name>
    <dbReference type="NCBI Taxonomy" id="1516115"/>
    <lineage>
        <taxon>Viruses</taxon>
        <taxon>Varidnaviria</taxon>
        <taxon>Bamfordvirae</taxon>
        <taxon>Preplasmiviricota</taxon>
        <taxon>Polisuviricotina</taxon>
        <taxon>Virophaviricetes</taxon>
        <taxon>Priklausovirales</taxon>
        <taxon>Omnilimnoviroviridae</taxon>
        <taxon>Panaquavirovirus</taxon>
        <taxon>Panaquavirovirus qinghaense</taxon>
    </lineage>
</organism>
<keyword evidence="1" id="KW-0812">Transmembrane</keyword>
<evidence type="ECO:0008006" key="4">
    <source>
        <dbReference type="Google" id="ProtNLM"/>
    </source>
</evidence>
<evidence type="ECO:0000313" key="3">
    <source>
        <dbReference type="Proteomes" id="UP000247257"/>
    </source>
</evidence>
<proteinExistence type="predicted"/>
<name>A0A0R5K4Y2_9VIRU</name>
<keyword evidence="1" id="KW-0472">Membrane</keyword>
<dbReference type="Proteomes" id="UP000247257">
    <property type="component" value="Segment"/>
</dbReference>
<gene>
    <name evidence="2" type="ORF">QLV_03</name>
</gene>